<accession>A0A0F9C231</accession>
<dbReference type="AlphaFoldDB" id="A0A0F9C231"/>
<evidence type="ECO:0008006" key="2">
    <source>
        <dbReference type="Google" id="ProtNLM"/>
    </source>
</evidence>
<protein>
    <recommendedName>
        <fullName evidence="2">Phosphoadenosine phosphosulphate reductase domain-containing protein</fullName>
    </recommendedName>
</protein>
<evidence type="ECO:0000313" key="1">
    <source>
        <dbReference type="EMBL" id="KKL28189.1"/>
    </source>
</evidence>
<organism evidence="1">
    <name type="scientific">marine sediment metagenome</name>
    <dbReference type="NCBI Taxonomy" id="412755"/>
    <lineage>
        <taxon>unclassified sequences</taxon>
        <taxon>metagenomes</taxon>
        <taxon>ecological metagenomes</taxon>
    </lineage>
</organism>
<feature type="non-terminal residue" evidence="1">
    <location>
        <position position="229"/>
    </location>
</feature>
<proteinExistence type="predicted"/>
<dbReference type="EMBL" id="LAZR01035186">
    <property type="protein sequence ID" value="KKL28189.1"/>
    <property type="molecule type" value="Genomic_DNA"/>
</dbReference>
<sequence>MIHVISLGAGVQSSAMALMFAAGELEPLPDVCIFADVGAEPQYVYDYLDYLDGLGLPFPIKRVMWKAGLLENIKDSIKGARFAGAPFYTESDGLREGQLRRQCTREFKVQPITQELRRMVGLKYRQRAPKKILVTQYIGISYDEVIRMRPSRSPWIKHEWPLVDLKMHRQDCLDWMAERGHPKPARSACTYCPYHSDCEWYDLKVNHPDDFESAAEIDRLIRGGVRGTT</sequence>
<comment type="caution">
    <text evidence="1">The sequence shown here is derived from an EMBL/GenBank/DDBJ whole genome shotgun (WGS) entry which is preliminary data.</text>
</comment>
<gene>
    <name evidence="1" type="ORF">LCGC14_2377610</name>
</gene>
<reference evidence="1" key="1">
    <citation type="journal article" date="2015" name="Nature">
        <title>Complex archaea that bridge the gap between prokaryotes and eukaryotes.</title>
        <authorList>
            <person name="Spang A."/>
            <person name="Saw J.H."/>
            <person name="Jorgensen S.L."/>
            <person name="Zaremba-Niedzwiedzka K."/>
            <person name="Martijn J."/>
            <person name="Lind A.E."/>
            <person name="van Eijk R."/>
            <person name="Schleper C."/>
            <person name="Guy L."/>
            <person name="Ettema T.J."/>
        </authorList>
    </citation>
    <scope>NUCLEOTIDE SEQUENCE</scope>
</reference>
<name>A0A0F9C231_9ZZZZ</name>